<keyword evidence="3" id="KW-1185">Reference proteome</keyword>
<name>A0A4Y2J9P6_ARAVE</name>
<feature type="compositionally biased region" description="Basic and acidic residues" evidence="1">
    <location>
        <begin position="18"/>
        <end position="41"/>
    </location>
</feature>
<dbReference type="Proteomes" id="UP000499080">
    <property type="component" value="Unassembled WGS sequence"/>
</dbReference>
<organism evidence="2 3">
    <name type="scientific">Araneus ventricosus</name>
    <name type="common">Orbweaver spider</name>
    <name type="synonym">Epeira ventricosa</name>
    <dbReference type="NCBI Taxonomy" id="182803"/>
    <lineage>
        <taxon>Eukaryota</taxon>
        <taxon>Metazoa</taxon>
        <taxon>Ecdysozoa</taxon>
        <taxon>Arthropoda</taxon>
        <taxon>Chelicerata</taxon>
        <taxon>Arachnida</taxon>
        <taxon>Araneae</taxon>
        <taxon>Araneomorphae</taxon>
        <taxon>Entelegynae</taxon>
        <taxon>Araneoidea</taxon>
        <taxon>Araneidae</taxon>
        <taxon>Araneus</taxon>
    </lineage>
</organism>
<reference evidence="2 3" key="1">
    <citation type="journal article" date="2019" name="Sci. Rep.">
        <title>Orb-weaving spider Araneus ventricosus genome elucidates the spidroin gene catalogue.</title>
        <authorList>
            <person name="Kono N."/>
            <person name="Nakamura H."/>
            <person name="Ohtoshi R."/>
            <person name="Moran D.A.P."/>
            <person name="Shinohara A."/>
            <person name="Yoshida Y."/>
            <person name="Fujiwara M."/>
            <person name="Mori M."/>
            <person name="Tomita M."/>
            <person name="Arakawa K."/>
        </authorList>
    </citation>
    <scope>NUCLEOTIDE SEQUENCE [LARGE SCALE GENOMIC DNA]</scope>
</reference>
<proteinExistence type="predicted"/>
<evidence type="ECO:0000313" key="2">
    <source>
        <dbReference type="EMBL" id="GBM86279.1"/>
    </source>
</evidence>
<comment type="caution">
    <text evidence="2">The sequence shown here is derived from an EMBL/GenBank/DDBJ whole genome shotgun (WGS) entry which is preliminary data.</text>
</comment>
<feature type="region of interest" description="Disordered" evidence="1">
    <location>
        <begin position="1"/>
        <end position="88"/>
    </location>
</feature>
<evidence type="ECO:0000256" key="1">
    <source>
        <dbReference type="SAM" id="MobiDB-lite"/>
    </source>
</evidence>
<feature type="compositionally biased region" description="Polar residues" evidence="1">
    <location>
        <begin position="55"/>
        <end position="88"/>
    </location>
</feature>
<evidence type="ECO:0000313" key="3">
    <source>
        <dbReference type="Proteomes" id="UP000499080"/>
    </source>
</evidence>
<accession>A0A4Y2J9P6</accession>
<sequence length="88" mass="9624">MVRSQFQGRKVPGSKPNSNKDPRCTERKASAGNIRSREPSRWRYGSLVRGPPAQLPSSSSDHGSECRSPSQNSPRLASKRGTSLTKLS</sequence>
<protein>
    <submittedName>
        <fullName evidence="2">Uncharacterized protein</fullName>
    </submittedName>
</protein>
<dbReference type="EMBL" id="BGPR01003299">
    <property type="protein sequence ID" value="GBM86279.1"/>
    <property type="molecule type" value="Genomic_DNA"/>
</dbReference>
<dbReference type="AlphaFoldDB" id="A0A4Y2J9P6"/>
<gene>
    <name evidence="2" type="ORF">AVEN_79806_1</name>
</gene>